<sequence>MGDASLVYVPKKVRTAPVSTEQSKPSAANFMCTKCSVSLSHDEIALTKKLVNRGTDQFYCLSCLAAAFEVSEEDLQNKIRFFKRIGCTLFHPDSYE</sequence>
<dbReference type="AlphaFoldDB" id="A0A9D2J8E6"/>
<gene>
    <name evidence="1" type="ORF">H9968_05910</name>
</gene>
<protein>
    <submittedName>
        <fullName evidence="1">Uncharacterized protein</fullName>
    </submittedName>
</protein>
<proteinExistence type="predicted"/>
<organism evidence="1 2">
    <name type="scientific">Candidatus Anaerobutyricum stercoris</name>
    <dbReference type="NCBI Taxonomy" id="2838457"/>
    <lineage>
        <taxon>Bacteria</taxon>
        <taxon>Bacillati</taxon>
        <taxon>Bacillota</taxon>
        <taxon>Clostridia</taxon>
        <taxon>Lachnospirales</taxon>
        <taxon>Lachnospiraceae</taxon>
        <taxon>Anaerobutyricum</taxon>
    </lineage>
</organism>
<evidence type="ECO:0000313" key="1">
    <source>
        <dbReference type="EMBL" id="HIZ39444.1"/>
    </source>
</evidence>
<reference evidence="1" key="2">
    <citation type="submission" date="2021-04" db="EMBL/GenBank/DDBJ databases">
        <authorList>
            <person name="Gilroy R."/>
        </authorList>
    </citation>
    <scope>NUCLEOTIDE SEQUENCE</scope>
    <source>
        <strain evidence="1">CHK179-28034</strain>
    </source>
</reference>
<reference evidence="1" key="1">
    <citation type="journal article" date="2021" name="PeerJ">
        <title>Extensive microbial diversity within the chicken gut microbiome revealed by metagenomics and culture.</title>
        <authorList>
            <person name="Gilroy R."/>
            <person name="Ravi A."/>
            <person name="Getino M."/>
            <person name="Pursley I."/>
            <person name="Horton D.L."/>
            <person name="Alikhan N.F."/>
            <person name="Baker D."/>
            <person name="Gharbi K."/>
            <person name="Hall N."/>
            <person name="Watson M."/>
            <person name="Adriaenssens E.M."/>
            <person name="Foster-Nyarko E."/>
            <person name="Jarju S."/>
            <person name="Secka A."/>
            <person name="Antonio M."/>
            <person name="Oren A."/>
            <person name="Chaudhuri R.R."/>
            <person name="La Ragione R."/>
            <person name="Hildebrand F."/>
            <person name="Pallen M.J."/>
        </authorList>
    </citation>
    <scope>NUCLEOTIDE SEQUENCE</scope>
    <source>
        <strain evidence="1">CHK179-28034</strain>
    </source>
</reference>
<dbReference type="EMBL" id="DXBR01000052">
    <property type="protein sequence ID" value="HIZ39444.1"/>
    <property type="molecule type" value="Genomic_DNA"/>
</dbReference>
<comment type="caution">
    <text evidence="1">The sequence shown here is derived from an EMBL/GenBank/DDBJ whole genome shotgun (WGS) entry which is preliminary data.</text>
</comment>
<evidence type="ECO:0000313" key="2">
    <source>
        <dbReference type="Proteomes" id="UP000824049"/>
    </source>
</evidence>
<dbReference type="Proteomes" id="UP000824049">
    <property type="component" value="Unassembled WGS sequence"/>
</dbReference>
<accession>A0A9D2J8E6</accession>
<name>A0A9D2J8E6_9FIRM</name>